<dbReference type="EMBL" id="JANJYI010000001">
    <property type="protein sequence ID" value="KAK2665680.1"/>
    <property type="molecule type" value="Genomic_DNA"/>
</dbReference>
<keyword evidence="3" id="KW-1185">Reference proteome</keyword>
<feature type="region of interest" description="Disordered" evidence="1">
    <location>
        <begin position="1"/>
        <end position="63"/>
    </location>
</feature>
<protein>
    <submittedName>
        <fullName evidence="2">Uncharacterized protein</fullName>
    </submittedName>
</protein>
<gene>
    <name evidence="2" type="ORF">Ddye_004254</name>
</gene>
<dbReference type="AlphaFoldDB" id="A0AAE0CW46"/>
<dbReference type="Proteomes" id="UP001280121">
    <property type="component" value="Unassembled WGS sequence"/>
</dbReference>
<sequence length="99" mass="11059">MSLVPAASDKVIAETSGDKKKNISKAATKSEKTPNREVRRKRSAGKDMKITSKAAVESSNRDGNSLRKLLNLKSKGRTPLENKWLLKHQRLMNNWLAAE</sequence>
<feature type="compositionally biased region" description="Basic and acidic residues" evidence="1">
    <location>
        <begin position="28"/>
        <end position="37"/>
    </location>
</feature>
<evidence type="ECO:0000256" key="1">
    <source>
        <dbReference type="SAM" id="MobiDB-lite"/>
    </source>
</evidence>
<proteinExistence type="predicted"/>
<organism evidence="2 3">
    <name type="scientific">Dipteronia dyeriana</name>
    <dbReference type="NCBI Taxonomy" id="168575"/>
    <lineage>
        <taxon>Eukaryota</taxon>
        <taxon>Viridiplantae</taxon>
        <taxon>Streptophyta</taxon>
        <taxon>Embryophyta</taxon>
        <taxon>Tracheophyta</taxon>
        <taxon>Spermatophyta</taxon>
        <taxon>Magnoliopsida</taxon>
        <taxon>eudicotyledons</taxon>
        <taxon>Gunneridae</taxon>
        <taxon>Pentapetalae</taxon>
        <taxon>rosids</taxon>
        <taxon>malvids</taxon>
        <taxon>Sapindales</taxon>
        <taxon>Sapindaceae</taxon>
        <taxon>Hippocastanoideae</taxon>
        <taxon>Acereae</taxon>
        <taxon>Dipteronia</taxon>
    </lineage>
</organism>
<accession>A0AAE0CW46</accession>
<evidence type="ECO:0000313" key="2">
    <source>
        <dbReference type="EMBL" id="KAK2665680.1"/>
    </source>
</evidence>
<evidence type="ECO:0000313" key="3">
    <source>
        <dbReference type="Proteomes" id="UP001280121"/>
    </source>
</evidence>
<reference evidence="2" key="1">
    <citation type="journal article" date="2023" name="Plant J.">
        <title>Genome sequences and population genomics provide insights into the demographic history, inbreeding, and mutation load of two 'living fossil' tree species of Dipteronia.</title>
        <authorList>
            <person name="Feng Y."/>
            <person name="Comes H.P."/>
            <person name="Chen J."/>
            <person name="Zhu S."/>
            <person name="Lu R."/>
            <person name="Zhang X."/>
            <person name="Li P."/>
            <person name="Qiu J."/>
            <person name="Olsen K.M."/>
            <person name="Qiu Y."/>
        </authorList>
    </citation>
    <scope>NUCLEOTIDE SEQUENCE</scope>
    <source>
        <strain evidence="2">KIB01</strain>
    </source>
</reference>
<comment type="caution">
    <text evidence="2">The sequence shown here is derived from an EMBL/GenBank/DDBJ whole genome shotgun (WGS) entry which is preliminary data.</text>
</comment>
<name>A0AAE0CW46_9ROSI</name>